<keyword evidence="2" id="KW-1185">Reference proteome</keyword>
<comment type="caution">
    <text evidence="1">The sequence shown here is derived from an EMBL/GenBank/DDBJ whole genome shotgun (WGS) entry which is preliminary data.</text>
</comment>
<organism evidence="1 2">
    <name type="scientific">Vibrio renipiscarius</name>
    <dbReference type="NCBI Taxonomy" id="1461322"/>
    <lineage>
        <taxon>Bacteria</taxon>
        <taxon>Pseudomonadati</taxon>
        <taxon>Pseudomonadota</taxon>
        <taxon>Gammaproteobacteria</taxon>
        <taxon>Vibrionales</taxon>
        <taxon>Vibrionaceae</taxon>
        <taxon>Vibrio</taxon>
    </lineage>
</organism>
<dbReference type="AlphaFoldDB" id="A0A0C2JDH8"/>
<protein>
    <submittedName>
        <fullName evidence="1">Flavodoxin</fullName>
    </submittedName>
</protein>
<proteinExistence type="predicted"/>
<dbReference type="Proteomes" id="UP000031672">
    <property type="component" value="Unassembled WGS sequence"/>
</dbReference>
<accession>A0A0C2KAQ8</accession>
<dbReference type="RefSeq" id="WP_040991922.1">
    <property type="nucleotide sequence ID" value="NZ_JTKH01000024.1"/>
</dbReference>
<evidence type="ECO:0000313" key="2">
    <source>
        <dbReference type="Proteomes" id="UP000031672"/>
    </source>
</evidence>
<name>A0A0C2JDH8_9VIBR</name>
<dbReference type="STRING" id="1461322.OJ16_14230"/>
<reference evidence="1 2" key="1">
    <citation type="submission" date="2014-11" db="EMBL/GenBank/DDBJ databases">
        <title>Draft Genome Sequence of Vibrio piscirenalis strains CECT 8603T and CECT 8604, two marine Gammaproteobacterium isolated from cultured gilthead sea bream (Sparus aurata).</title>
        <authorList>
            <person name="Arahal D.R."/>
            <person name="Rodrigo-Torres L."/>
            <person name="Lucena T."/>
            <person name="Pujalte M.J."/>
        </authorList>
    </citation>
    <scope>NUCLEOTIDE SEQUENCE [LARGE SCALE GENOMIC DNA]</scope>
    <source>
        <strain evidence="1 2">DCR 1-4-2</strain>
    </source>
</reference>
<accession>A0A0C2JDH8</accession>
<dbReference type="OrthoDB" id="5906376at2"/>
<dbReference type="EMBL" id="JTKH01000024">
    <property type="protein sequence ID" value="KII75989.1"/>
    <property type="molecule type" value="Genomic_DNA"/>
</dbReference>
<evidence type="ECO:0000313" key="1">
    <source>
        <dbReference type="EMBL" id="KII75989.1"/>
    </source>
</evidence>
<sequence>MTIETLAIADIKNNWLYNHVDVEFPTKESLAGRKLYQEKIAGKQYQRITSEELNTAQDRFSSDDVFLVDFHRLTVMFSVLYSKLWESEAEQQLMVEFLTQIIYEEPCELYLGFEDGEAVATAIVTRDNDQVLFSDIATRDNASEIKASFAKALLQKKADMIANSDVYLEM</sequence>
<gene>
    <name evidence="1" type="ORF">OJ16_14230</name>
</gene>